<evidence type="ECO:0000313" key="3">
    <source>
        <dbReference type="Proteomes" id="UP000016521"/>
    </source>
</evidence>
<evidence type="ECO:0000259" key="1">
    <source>
        <dbReference type="PROSITE" id="PS50123"/>
    </source>
</evidence>
<dbReference type="InterPro" id="IPR022642">
    <property type="entry name" value="CheR_C"/>
</dbReference>
<organism evidence="2 3">
    <name type="scientific">Pseudoalteromonas piscicida</name>
    <dbReference type="NCBI Taxonomy" id="43662"/>
    <lineage>
        <taxon>Bacteria</taxon>
        <taxon>Pseudomonadati</taxon>
        <taxon>Pseudomonadota</taxon>
        <taxon>Gammaproteobacteria</taxon>
        <taxon>Alteromonadales</taxon>
        <taxon>Pseudoalteromonadaceae</taxon>
        <taxon>Pseudoalteromonas</taxon>
    </lineage>
</organism>
<dbReference type="RefSeq" id="WP_010371218.1">
    <property type="nucleotide sequence ID" value="NZ_CP011924.1"/>
</dbReference>
<evidence type="ECO:0000313" key="2">
    <source>
        <dbReference type="EMBL" id="ATD07017.1"/>
    </source>
</evidence>
<dbReference type="PRINTS" id="PR00996">
    <property type="entry name" value="CHERMTFRASE"/>
</dbReference>
<dbReference type="Proteomes" id="UP000016521">
    <property type="component" value="Chromosome I"/>
</dbReference>
<dbReference type="Gene3D" id="3.40.50.150">
    <property type="entry name" value="Vaccinia Virus protein VP39"/>
    <property type="match status" value="1"/>
</dbReference>
<dbReference type="PANTHER" id="PTHR24422:SF8">
    <property type="entry name" value="CHEMOTAXIS PROTEIN"/>
    <property type="match status" value="1"/>
</dbReference>
<dbReference type="InterPro" id="IPR029063">
    <property type="entry name" value="SAM-dependent_MTases_sf"/>
</dbReference>
<accession>A0ABM6NDM2</accession>
<name>A0ABM6NDM2_PSEO7</name>
<dbReference type="InterPro" id="IPR050903">
    <property type="entry name" value="Bact_Chemotaxis_MeTrfase"/>
</dbReference>
<keyword evidence="2" id="KW-0489">Methyltransferase</keyword>
<proteinExistence type="predicted"/>
<dbReference type="GO" id="GO:0008168">
    <property type="term" value="F:methyltransferase activity"/>
    <property type="evidence" value="ECO:0007669"/>
    <property type="project" value="UniProtKB-KW"/>
</dbReference>
<gene>
    <name evidence="2" type="primary">cheR</name>
    <name evidence="2" type="ORF">PPIS_a1963</name>
</gene>
<keyword evidence="2" id="KW-0808">Transferase</keyword>
<dbReference type="GO" id="GO:0032259">
    <property type="term" value="P:methylation"/>
    <property type="evidence" value="ECO:0007669"/>
    <property type="project" value="UniProtKB-KW"/>
</dbReference>
<dbReference type="SUPFAM" id="SSF53335">
    <property type="entry name" value="S-adenosyl-L-methionine-dependent methyltransferases"/>
    <property type="match status" value="1"/>
</dbReference>
<dbReference type="EMBL" id="CP011924">
    <property type="protein sequence ID" value="ATD07017.1"/>
    <property type="molecule type" value="Genomic_DNA"/>
</dbReference>
<feature type="domain" description="CheR-type methyltransferase" evidence="1">
    <location>
        <begin position="1"/>
        <end position="267"/>
    </location>
</feature>
<dbReference type="PANTHER" id="PTHR24422">
    <property type="entry name" value="CHEMOTAXIS PROTEIN METHYLTRANSFERASE"/>
    <property type="match status" value="1"/>
</dbReference>
<dbReference type="Pfam" id="PF01739">
    <property type="entry name" value="CheR"/>
    <property type="match status" value="1"/>
</dbReference>
<reference evidence="2 3" key="1">
    <citation type="submission" date="2015-06" db="EMBL/GenBank/DDBJ databases">
        <authorList>
            <person name="Xie B.-B."/>
            <person name="Rong J.-C."/>
            <person name="Qin Q.-L."/>
            <person name="Zhang Y.-Z."/>
        </authorList>
    </citation>
    <scope>NUCLEOTIDE SEQUENCE [LARGE SCALE GENOMIC DNA]</scope>
    <source>
        <strain evidence="2 3">JCM 20779</strain>
    </source>
</reference>
<sequence>MQSDAFSIGLVVRALEYKNGYVLERYSDDFLQQRIIKAGNELGVSHITELIPKILSGEKECSDVLAEVTINVTSMFRAPHVFKYLRALLSQNWDSNKQYKIAHIGCSTGEEVLSANIMLLELGMLGKTRSFAYDISPRAISVAKKSIYKISDFKEFTCNYFSAGGKQEFRNYFEYQSGVVHFNPALTEHTIFSVCDVTKALPEGEFDLVFCRNMLIYYTQHAQDEVLLTISKAMKKDAYLVVGESESLLNSRQFKELSSGNSVYKRN</sequence>
<dbReference type="SMART" id="SM00138">
    <property type="entry name" value="MeTrc"/>
    <property type="match status" value="1"/>
</dbReference>
<keyword evidence="3" id="KW-1185">Reference proteome</keyword>
<protein>
    <submittedName>
        <fullName evidence="2">Chemotaxis protein methyltransferase CheR</fullName>
    </submittedName>
</protein>
<dbReference type="PROSITE" id="PS50123">
    <property type="entry name" value="CHER"/>
    <property type="match status" value="1"/>
</dbReference>
<dbReference type="CDD" id="cd02440">
    <property type="entry name" value="AdoMet_MTases"/>
    <property type="match status" value="1"/>
</dbReference>
<dbReference type="InterPro" id="IPR000780">
    <property type="entry name" value="CheR_MeTrfase"/>
</dbReference>